<name>A0A1Y1IB83_KLENI</name>
<sequence>MGQDSIWYCIADACFCKPLAQDVGLRGRTGCEREEAARRKSKRCATTIECKELNKDLLVERSETSASMPQVAKRQGRKRSVIAGITEAAPTSASGPIVEQRTKCPRVAHPTFLAETNTSSTSLPVTTNLCPPPGSCGEAVPVVENIPTRAMAEAVLIEKLVGLVARGRRVLLGFDFSLGFSRGFAAALAEKIRLNRAAESIANGSLGGNPACVVDRAEVMGKSGGSGDPCPGWETVWQYLHQHVVDEDNNSNNRFEVAARLNELVSGSPYPFWGCPPSRASPFLCPKKQLPLPSSPVFPEKRAAESRCTAQTTWKLYTTGAVGSQTLLGIPRVFNIRHHPDLRDCTRVWPFETGLRPPGESTGHSGPSIVMAEAYPSLVPPVCVGKEPKDAGQVRALASHFAALDAAGQLEHLFYGPFGPPETDEKYSDRKGEFDPYVP</sequence>
<gene>
    <name evidence="2" type="ORF">KFL_002310140</name>
</gene>
<feature type="region of interest" description="Disordered" evidence="1">
    <location>
        <begin position="420"/>
        <end position="439"/>
    </location>
</feature>
<proteinExistence type="predicted"/>
<evidence type="ECO:0000256" key="1">
    <source>
        <dbReference type="SAM" id="MobiDB-lite"/>
    </source>
</evidence>
<reference evidence="2 3" key="1">
    <citation type="journal article" date="2014" name="Nat. Commun.">
        <title>Klebsormidium flaccidum genome reveals primary factors for plant terrestrial adaptation.</title>
        <authorList>
            <person name="Hori K."/>
            <person name="Maruyama F."/>
            <person name="Fujisawa T."/>
            <person name="Togashi T."/>
            <person name="Yamamoto N."/>
            <person name="Seo M."/>
            <person name="Sato S."/>
            <person name="Yamada T."/>
            <person name="Mori H."/>
            <person name="Tajima N."/>
            <person name="Moriyama T."/>
            <person name="Ikeuchi M."/>
            <person name="Watanabe M."/>
            <person name="Wada H."/>
            <person name="Kobayashi K."/>
            <person name="Saito M."/>
            <person name="Masuda T."/>
            <person name="Sasaki-Sekimoto Y."/>
            <person name="Mashiguchi K."/>
            <person name="Awai K."/>
            <person name="Shimojima M."/>
            <person name="Masuda S."/>
            <person name="Iwai M."/>
            <person name="Nobusawa T."/>
            <person name="Narise T."/>
            <person name="Kondo S."/>
            <person name="Saito H."/>
            <person name="Sato R."/>
            <person name="Murakawa M."/>
            <person name="Ihara Y."/>
            <person name="Oshima-Yamada Y."/>
            <person name="Ohtaka K."/>
            <person name="Satoh M."/>
            <person name="Sonobe K."/>
            <person name="Ishii M."/>
            <person name="Ohtani R."/>
            <person name="Kanamori-Sato M."/>
            <person name="Honoki R."/>
            <person name="Miyazaki D."/>
            <person name="Mochizuki H."/>
            <person name="Umetsu J."/>
            <person name="Higashi K."/>
            <person name="Shibata D."/>
            <person name="Kamiya Y."/>
            <person name="Sato N."/>
            <person name="Nakamura Y."/>
            <person name="Tabata S."/>
            <person name="Ida S."/>
            <person name="Kurokawa K."/>
            <person name="Ohta H."/>
        </authorList>
    </citation>
    <scope>NUCLEOTIDE SEQUENCE [LARGE SCALE GENOMIC DNA]</scope>
    <source>
        <strain evidence="2 3">NIES-2285</strain>
    </source>
</reference>
<accession>A0A1Y1IB83</accession>
<organism evidence="2 3">
    <name type="scientific">Klebsormidium nitens</name>
    <name type="common">Green alga</name>
    <name type="synonym">Ulothrix nitens</name>
    <dbReference type="NCBI Taxonomy" id="105231"/>
    <lineage>
        <taxon>Eukaryota</taxon>
        <taxon>Viridiplantae</taxon>
        <taxon>Streptophyta</taxon>
        <taxon>Klebsormidiophyceae</taxon>
        <taxon>Klebsormidiales</taxon>
        <taxon>Klebsormidiaceae</taxon>
        <taxon>Klebsormidium</taxon>
    </lineage>
</organism>
<dbReference type="OrthoDB" id="10636053at2759"/>
<protein>
    <submittedName>
        <fullName evidence="2">Uncharacterized protein</fullName>
    </submittedName>
</protein>
<evidence type="ECO:0000313" key="2">
    <source>
        <dbReference type="EMBL" id="GAQ85358.1"/>
    </source>
</evidence>
<keyword evidence="3" id="KW-1185">Reference proteome</keyword>
<feature type="compositionally biased region" description="Basic and acidic residues" evidence="1">
    <location>
        <begin position="423"/>
        <end position="439"/>
    </location>
</feature>
<dbReference type="AlphaFoldDB" id="A0A1Y1IB83"/>
<evidence type="ECO:0000313" key="3">
    <source>
        <dbReference type="Proteomes" id="UP000054558"/>
    </source>
</evidence>
<dbReference type="Proteomes" id="UP000054558">
    <property type="component" value="Unassembled WGS sequence"/>
</dbReference>
<dbReference type="EMBL" id="DF237180">
    <property type="protein sequence ID" value="GAQ85358.1"/>
    <property type="molecule type" value="Genomic_DNA"/>
</dbReference>